<reference evidence="1" key="4">
    <citation type="submission" date="2024-09" db="EMBL/GenBank/DDBJ databases">
        <authorList>
            <person name="Sun Q."/>
            <person name="Mori K."/>
        </authorList>
    </citation>
    <scope>NUCLEOTIDE SEQUENCE</scope>
    <source>
        <strain evidence="1">KCTC 62575</strain>
    </source>
</reference>
<evidence type="ECO:0000313" key="1">
    <source>
        <dbReference type="EMBL" id="MFC2994437.1"/>
    </source>
</evidence>
<dbReference type="Proteomes" id="UP000240957">
    <property type="component" value="Unassembled WGS sequence"/>
</dbReference>
<gene>
    <name evidence="1" type="ORF">ACFODO_03960</name>
    <name evidence="2" type="ORF">C9E89_010375</name>
</gene>
<name>A0A371YPZ4_9GAMM</name>
<dbReference type="SUPFAM" id="SSF82185">
    <property type="entry name" value="Histone H3 K4-specific methyltransferase SET7/9 N-terminal domain"/>
    <property type="match status" value="1"/>
</dbReference>
<protein>
    <submittedName>
        <fullName evidence="2">Membrane-binding protein</fullName>
    </submittedName>
    <submittedName>
        <fullName evidence="1">Toxin-antitoxin system YwqK family antitoxin</fullName>
    </submittedName>
</protein>
<dbReference type="RefSeq" id="WP_107008193.1">
    <property type="nucleotide sequence ID" value="NZ_JBHRSF010000007.1"/>
</dbReference>
<accession>A0A371YPZ4</accession>
<dbReference type="Proteomes" id="UP001595455">
    <property type="component" value="Unassembled WGS sequence"/>
</dbReference>
<dbReference type="OrthoDB" id="7069252at2"/>
<reference evidence="1" key="1">
    <citation type="journal article" date="2014" name="Int. J. Syst. Evol. Microbiol.">
        <title>Complete genome of a new Firmicutes species belonging to the dominant human colonic microbiota ('Ruminococcus bicirculans') reveals two chromosomes and a selective capacity to utilize plant glucans.</title>
        <authorList>
            <consortium name="NISC Comparative Sequencing Program"/>
            <person name="Wegmann U."/>
            <person name="Louis P."/>
            <person name="Goesmann A."/>
            <person name="Henrissat B."/>
            <person name="Duncan S.H."/>
            <person name="Flint H.J."/>
        </authorList>
    </citation>
    <scope>NUCLEOTIDE SEQUENCE</scope>
    <source>
        <strain evidence="1">KCTC 62575</strain>
    </source>
</reference>
<dbReference type="EMBL" id="JBHRSF010000007">
    <property type="protein sequence ID" value="MFC2994437.1"/>
    <property type="molecule type" value="Genomic_DNA"/>
</dbReference>
<evidence type="ECO:0000313" key="3">
    <source>
        <dbReference type="Proteomes" id="UP000240957"/>
    </source>
</evidence>
<evidence type="ECO:0000313" key="4">
    <source>
        <dbReference type="Proteomes" id="UP001595455"/>
    </source>
</evidence>
<proteinExistence type="predicted"/>
<organism evidence="2 3">
    <name type="scientific">Acinetobacter sichuanensis</name>
    <dbReference type="NCBI Taxonomy" id="2136183"/>
    <lineage>
        <taxon>Bacteria</taxon>
        <taxon>Pseudomonadati</taxon>
        <taxon>Pseudomonadota</taxon>
        <taxon>Gammaproteobacteria</taxon>
        <taxon>Moraxellales</taxon>
        <taxon>Moraxellaceae</taxon>
        <taxon>Acinetobacter</taxon>
    </lineage>
</organism>
<keyword evidence="4" id="KW-1185">Reference proteome</keyword>
<sequence length="238" mass="27511">MYQRKPLFSASLVSFILIGCTHPSNTAQQKPLERKTLEVNKHGNHQQNEQSIIAYFAPEAAESSDFEQSTQLHTAGEGYSEVPVKNGYYRKLLDRDQNGRYLVQDFFQNSHKKQTDPYWIKEVSALKSFDGISSDGIMVAYYENGNIHLKHHYKDFKKVGKNEYYYQNGQIAFAEDVVNDELILQKIWYENGKLAADLKINPSDNHCIFDSKVWDKNGHLVTDNEKIDSILKKLNSYF</sequence>
<dbReference type="AlphaFoldDB" id="A0A371YPZ4"/>
<comment type="caution">
    <text evidence="2">The sequence shown here is derived from an EMBL/GenBank/DDBJ whole genome shotgun (WGS) entry which is preliminary data.</text>
</comment>
<dbReference type="Gene3D" id="3.90.930.1">
    <property type="match status" value="1"/>
</dbReference>
<dbReference type="EMBL" id="PYIX02000015">
    <property type="protein sequence ID" value="RFC83549.1"/>
    <property type="molecule type" value="Genomic_DNA"/>
</dbReference>
<dbReference type="Pfam" id="PF07661">
    <property type="entry name" value="MORN_2"/>
    <property type="match status" value="3"/>
</dbReference>
<evidence type="ECO:0000313" key="2">
    <source>
        <dbReference type="EMBL" id="RFC83549.1"/>
    </source>
</evidence>
<dbReference type="InterPro" id="IPR011652">
    <property type="entry name" value="MORN_2"/>
</dbReference>
<dbReference type="PROSITE" id="PS51257">
    <property type="entry name" value="PROKAR_LIPOPROTEIN"/>
    <property type="match status" value="1"/>
</dbReference>
<reference evidence="2 3" key="2">
    <citation type="submission" date="2018-08" db="EMBL/GenBank/DDBJ databases">
        <title>The draft genome of Acinetobacter sichuanensis strain WCHAc060041.</title>
        <authorList>
            <person name="Qin J."/>
            <person name="Feng Y."/>
            <person name="Zong Z."/>
        </authorList>
    </citation>
    <scope>NUCLEOTIDE SEQUENCE [LARGE SCALE GENOMIC DNA]</scope>
    <source>
        <strain evidence="2 3">WCHAc060041</strain>
    </source>
</reference>
<reference evidence="4" key="3">
    <citation type="journal article" date="2019" name="Int. J. Syst. Evol. Microbiol.">
        <title>The Global Catalogue of Microorganisms (GCM) 10K type strain sequencing project: providing services to taxonomists for standard genome sequencing and annotation.</title>
        <authorList>
            <consortium name="The Broad Institute Genomics Platform"/>
            <consortium name="The Broad Institute Genome Sequencing Center for Infectious Disease"/>
            <person name="Wu L."/>
            <person name="Ma J."/>
        </authorList>
    </citation>
    <scope>NUCLEOTIDE SEQUENCE [LARGE SCALE GENOMIC DNA]</scope>
    <source>
        <strain evidence="4">KCTC 62575</strain>
    </source>
</reference>